<feature type="non-terminal residue" evidence="1">
    <location>
        <position position="1"/>
    </location>
</feature>
<evidence type="ECO:0000313" key="2">
    <source>
        <dbReference type="Proteomes" id="UP000256817"/>
    </source>
</evidence>
<evidence type="ECO:0000313" key="1">
    <source>
        <dbReference type="EMBL" id="RRO02279.1"/>
    </source>
</evidence>
<keyword evidence="2" id="KW-1185">Reference proteome</keyword>
<comment type="caution">
    <text evidence="1">The sequence shown here is derived from an EMBL/GenBank/DDBJ whole genome shotgun (WGS) entry which is preliminary data.</text>
</comment>
<protein>
    <submittedName>
        <fullName evidence="1">ORF6N domain-containing protein</fullName>
    </submittedName>
</protein>
<reference evidence="1" key="1">
    <citation type="submission" date="2018-11" db="EMBL/GenBank/DDBJ databases">
        <title>Draft genome sequences of proposed Pectobacterium aquaticum sp. nov. isolated in France from fresh water.</title>
        <authorList>
            <person name="Pedron J."/>
            <person name="Barny M.A."/>
        </authorList>
    </citation>
    <scope>NUCLEOTIDE SEQUENCE [LARGE SCALE GENOMIC DNA]</scope>
    <source>
        <strain evidence="1">A35-S23-M15</strain>
    </source>
</reference>
<organism evidence="1 2">
    <name type="scientific">Pectobacterium aquaticum</name>
    <dbReference type="NCBI Taxonomy" id="2204145"/>
    <lineage>
        <taxon>Bacteria</taxon>
        <taxon>Pseudomonadati</taxon>
        <taxon>Pseudomonadota</taxon>
        <taxon>Gammaproteobacteria</taxon>
        <taxon>Enterobacterales</taxon>
        <taxon>Pectobacteriaceae</taxon>
        <taxon>Pectobacterium</taxon>
    </lineage>
</organism>
<proteinExistence type="predicted"/>
<dbReference type="EMBL" id="QHJW02000092">
    <property type="protein sequence ID" value="RRO02279.1"/>
    <property type="molecule type" value="Genomic_DNA"/>
</dbReference>
<name>A0A3R8NGN0_9GAMM</name>
<sequence length="87" mass="10222">QKKPVHPCELEFYIPETPLIFNHTKTTQLNALFKSVDYLTTDFWPHIQALFPTLDCKYSSAVDTVNLLMRLLKEKREECDLLARQQP</sequence>
<dbReference type="Proteomes" id="UP000256817">
    <property type="component" value="Unassembled WGS sequence"/>
</dbReference>
<gene>
    <name evidence="1" type="ORF">DMB85_020325</name>
</gene>
<accession>A0A3R8NGN0</accession>